<feature type="non-terminal residue" evidence="1">
    <location>
        <position position="1"/>
    </location>
</feature>
<proteinExistence type="predicted"/>
<comment type="caution">
    <text evidence="1">The sequence shown here is derived from an EMBL/GenBank/DDBJ whole genome shotgun (WGS) entry which is preliminary data.</text>
</comment>
<dbReference type="GO" id="GO:0009277">
    <property type="term" value="C:fungal-type cell wall"/>
    <property type="evidence" value="ECO:0007669"/>
    <property type="project" value="TreeGrafter"/>
</dbReference>
<dbReference type="STRING" id="1573173.A0A166TJX1"/>
<accession>A0A166TJX1</accession>
<dbReference type="EMBL" id="LFIW01002391">
    <property type="protein sequence ID" value="KZL72170.1"/>
    <property type="molecule type" value="Genomic_DNA"/>
</dbReference>
<organism evidence="1 2">
    <name type="scientific">Colletotrichum incanum</name>
    <name type="common">Soybean anthracnose fungus</name>
    <dbReference type="NCBI Taxonomy" id="1573173"/>
    <lineage>
        <taxon>Eukaryota</taxon>
        <taxon>Fungi</taxon>
        <taxon>Dikarya</taxon>
        <taxon>Ascomycota</taxon>
        <taxon>Pezizomycotina</taxon>
        <taxon>Sordariomycetes</taxon>
        <taxon>Hypocreomycetidae</taxon>
        <taxon>Glomerellales</taxon>
        <taxon>Glomerellaceae</taxon>
        <taxon>Colletotrichum</taxon>
        <taxon>Colletotrichum spaethianum species complex</taxon>
    </lineage>
</organism>
<dbReference type="InterPro" id="IPR038843">
    <property type="entry name" value="Sed1/Spi1"/>
</dbReference>
<sequence>PTHSLIHYRPRLFSRFHSLTQQTNPQLATTTLSSLNTKPPQKTVKMKFSAAALVLAAGAMAHKNVTYVTEVVSSYTTYCPGPTVITHADKTYTITSATTLTITDCPCTVTKPVITSSVVKCDTCVHPTKNATLPIATPVVSKTTIAGTAAITPTKPASVPTAGAGKAAALSGAGLAGVLGLAAFVL</sequence>
<evidence type="ECO:0000313" key="2">
    <source>
        <dbReference type="Proteomes" id="UP000076584"/>
    </source>
</evidence>
<evidence type="ECO:0000313" key="1">
    <source>
        <dbReference type="EMBL" id="KZL72170.1"/>
    </source>
</evidence>
<dbReference type="GO" id="GO:0005199">
    <property type="term" value="F:structural constituent of cell wall"/>
    <property type="evidence" value="ECO:0007669"/>
    <property type="project" value="InterPro"/>
</dbReference>
<dbReference type="Proteomes" id="UP000076584">
    <property type="component" value="Unassembled WGS sequence"/>
</dbReference>
<keyword evidence="2" id="KW-1185">Reference proteome</keyword>
<name>A0A166TJX1_COLIC</name>
<gene>
    <name evidence="1" type="ORF">CI238_00963</name>
</gene>
<dbReference type="GO" id="GO:0031505">
    <property type="term" value="P:fungal-type cell wall organization"/>
    <property type="evidence" value="ECO:0007669"/>
    <property type="project" value="InterPro"/>
</dbReference>
<dbReference type="PANTHER" id="PTHR35523">
    <property type="entry name" value="CELL WALL PROTEIN SED1"/>
    <property type="match status" value="1"/>
</dbReference>
<protein>
    <submittedName>
        <fullName evidence="1">Mmc protein</fullName>
    </submittedName>
</protein>
<reference evidence="1 2" key="1">
    <citation type="submission" date="2015-06" db="EMBL/GenBank/DDBJ databases">
        <title>Survival trade-offs in plant roots during colonization by closely related pathogenic and mutualistic fungi.</title>
        <authorList>
            <person name="Hacquard S."/>
            <person name="Kracher B."/>
            <person name="Hiruma K."/>
            <person name="Weinman A."/>
            <person name="Muench P."/>
            <person name="Garrido Oter R."/>
            <person name="Ver Loren van Themaat E."/>
            <person name="Dallerey J.-F."/>
            <person name="Damm U."/>
            <person name="Henrissat B."/>
            <person name="Lespinet O."/>
            <person name="Thon M."/>
            <person name="Kemen E."/>
            <person name="McHardy A.C."/>
            <person name="Schulze-Lefert P."/>
            <person name="O'Connell R.J."/>
        </authorList>
    </citation>
    <scope>NUCLEOTIDE SEQUENCE [LARGE SCALE GENOMIC DNA]</scope>
    <source>
        <strain evidence="1 2">MAFF 238704</strain>
    </source>
</reference>
<dbReference type="PANTHER" id="PTHR35523:SF1">
    <property type="entry name" value="CELL WALL PROTEIN SED1"/>
    <property type="match status" value="1"/>
</dbReference>
<dbReference type="AlphaFoldDB" id="A0A166TJX1"/>